<dbReference type="GO" id="GO:0016787">
    <property type="term" value="F:hydrolase activity"/>
    <property type="evidence" value="ECO:0007669"/>
    <property type="project" value="UniProtKB-KW"/>
</dbReference>
<feature type="binding site" evidence="14">
    <location>
        <position position="26"/>
    </location>
    <ligand>
        <name>Mg(2+)</name>
        <dbReference type="ChEBI" id="CHEBI:18420"/>
        <label>2</label>
    </ligand>
</feature>
<organism evidence="17 18">
    <name type="scientific">Salinispira pacifica</name>
    <dbReference type="NCBI Taxonomy" id="1307761"/>
    <lineage>
        <taxon>Bacteria</taxon>
        <taxon>Pseudomonadati</taxon>
        <taxon>Spirochaetota</taxon>
        <taxon>Spirochaetia</taxon>
        <taxon>Spirochaetales</taxon>
        <taxon>Spirochaetaceae</taxon>
        <taxon>Salinispira</taxon>
    </lineage>
</organism>
<dbReference type="GO" id="GO:0008686">
    <property type="term" value="F:3,4-dihydroxy-2-butanone-4-phosphate synthase activity"/>
    <property type="evidence" value="ECO:0007669"/>
    <property type="project" value="UniProtKB-UniRule"/>
</dbReference>
<keyword evidence="18" id="KW-1185">Reference proteome</keyword>
<comment type="pathway">
    <text evidence="4 14 15">Cofactor biosynthesis; riboflavin biosynthesis; 2-hydroxy-3-oxobutyl phosphate from D-ribulose 5-phosphate: step 1/1.</text>
</comment>
<comment type="catalytic activity">
    <reaction evidence="1 14 15">
        <text>D-ribulose 5-phosphate = (2S)-2-hydroxy-3-oxobutyl phosphate + formate + H(+)</text>
        <dbReference type="Rhea" id="RHEA:18457"/>
        <dbReference type="ChEBI" id="CHEBI:15378"/>
        <dbReference type="ChEBI" id="CHEBI:15740"/>
        <dbReference type="ChEBI" id="CHEBI:58121"/>
        <dbReference type="ChEBI" id="CHEBI:58830"/>
        <dbReference type="EC" id="4.1.99.12"/>
    </reaction>
</comment>
<evidence type="ECO:0000256" key="15">
    <source>
        <dbReference type="RuleBase" id="RU003843"/>
    </source>
</evidence>
<dbReference type="NCBIfam" id="TIGR00506">
    <property type="entry name" value="ribB"/>
    <property type="match status" value="1"/>
</dbReference>
<dbReference type="SUPFAM" id="SSF55821">
    <property type="entry name" value="YrdC/RibB"/>
    <property type="match status" value="1"/>
</dbReference>
<reference evidence="17 18" key="1">
    <citation type="journal article" date="2015" name="Stand. Genomic Sci.">
        <title>Complete genome sequence and description of Salinispira pacifica gen. nov., sp. nov., a novel spirochaete isolated form a hypersaline microbial mat.</title>
        <authorList>
            <person name="Ben Hania W."/>
            <person name="Joseph M."/>
            <person name="Schumann P."/>
            <person name="Bunk B."/>
            <person name="Fiebig A."/>
            <person name="Sproer C."/>
            <person name="Klenk H.P."/>
            <person name="Fardeau M.L."/>
            <person name="Spring S."/>
        </authorList>
    </citation>
    <scope>NUCLEOTIDE SEQUENCE [LARGE SCALE GENOMIC DNA]</scope>
    <source>
        <strain evidence="17 18">L21-RPul-D2</strain>
    </source>
</reference>
<name>V5WFI7_9SPIO</name>
<proteinExistence type="inferred from homology"/>
<evidence type="ECO:0000313" key="18">
    <source>
        <dbReference type="Proteomes" id="UP000018680"/>
    </source>
</evidence>
<keyword evidence="10 14" id="KW-0479">Metal-binding</keyword>
<keyword evidence="13 14" id="KW-0456">Lyase</keyword>
<sequence length="251" mass="27368">MNNIPAALQRIQHGGMVLVVDDEHRENEGDLIVASEFADEQAIAFMAIHGRGLVCMAIEQDTASRLELPQMVEDNSEGMKTAFTVSVDAKAGTTTGISPADRARTVQTILNPRSRPDDLLRPGHLFPLVARSGGVMERPGHTEAAVDLARLAGLKASGVICEVMDDDGSMARLPRLKELAREWDIPLISIEDLIRHRQEIESSRAGDTRTKGQCEGEPNQRPDHGPQERINEPPKAQPGIPPGQSTLHGFR</sequence>
<evidence type="ECO:0000256" key="16">
    <source>
        <dbReference type="SAM" id="MobiDB-lite"/>
    </source>
</evidence>
<comment type="similarity">
    <text evidence="14 15">Belongs to the DHBP synthase family.</text>
</comment>
<feature type="site" description="Essential for catalytic activity" evidence="14">
    <location>
        <position position="124"/>
    </location>
</feature>
<dbReference type="KEGG" id="slr:L21SP2_0509"/>
<evidence type="ECO:0000256" key="11">
    <source>
        <dbReference type="ARBA" id="ARBA00022842"/>
    </source>
</evidence>
<evidence type="ECO:0000256" key="5">
    <source>
        <dbReference type="ARBA" id="ARBA00005520"/>
    </source>
</evidence>
<evidence type="ECO:0000256" key="12">
    <source>
        <dbReference type="ARBA" id="ARBA00023211"/>
    </source>
</evidence>
<dbReference type="EMBL" id="CP006939">
    <property type="protein sequence ID" value="AHC13941.1"/>
    <property type="molecule type" value="Genomic_DNA"/>
</dbReference>
<accession>V5WFI7</accession>
<comment type="subunit">
    <text evidence="14 15">Homodimer.</text>
</comment>
<feature type="binding site" evidence="14">
    <location>
        <position position="30"/>
    </location>
    <ligand>
        <name>D-ribulose 5-phosphate</name>
        <dbReference type="ChEBI" id="CHEBI:58121"/>
    </ligand>
</feature>
<dbReference type="STRING" id="1307761.L21SP2_0509"/>
<evidence type="ECO:0000256" key="2">
    <source>
        <dbReference type="ARBA" id="ARBA00001936"/>
    </source>
</evidence>
<feature type="compositionally biased region" description="Basic and acidic residues" evidence="16">
    <location>
        <begin position="201"/>
        <end position="232"/>
    </location>
</feature>
<comment type="cofactor">
    <cofactor evidence="2">
        <name>Mn(2+)</name>
        <dbReference type="ChEBI" id="CHEBI:29035"/>
    </cofactor>
</comment>
<evidence type="ECO:0000256" key="6">
    <source>
        <dbReference type="ARBA" id="ARBA00008976"/>
    </source>
</evidence>
<dbReference type="GO" id="GO:0005829">
    <property type="term" value="C:cytosol"/>
    <property type="evidence" value="ECO:0007669"/>
    <property type="project" value="TreeGrafter"/>
</dbReference>
<dbReference type="GO" id="GO:0030145">
    <property type="term" value="F:manganese ion binding"/>
    <property type="evidence" value="ECO:0007669"/>
    <property type="project" value="UniProtKB-UniRule"/>
</dbReference>
<evidence type="ECO:0000256" key="4">
    <source>
        <dbReference type="ARBA" id="ARBA00004904"/>
    </source>
</evidence>
<feature type="binding site" evidence="14">
    <location>
        <position position="26"/>
    </location>
    <ligand>
        <name>Mg(2+)</name>
        <dbReference type="ChEBI" id="CHEBI:18420"/>
        <label>1</label>
    </ligand>
</feature>
<dbReference type="HOGENOM" id="CLU_020273_3_0_12"/>
<dbReference type="Gene3D" id="3.90.870.10">
    <property type="entry name" value="DHBP synthase"/>
    <property type="match status" value="1"/>
</dbReference>
<feature type="site" description="Essential for catalytic activity" evidence="14">
    <location>
        <position position="162"/>
    </location>
</feature>
<dbReference type="AlphaFoldDB" id="V5WFI7"/>
<dbReference type="UniPathway" id="UPA00275">
    <property type="reaction ID" value="UER00399"/>
</dbReference>
<evidence type="ECO:0000256" key="9">
    <source>
        <dbReference type="ARBA" id="ARBA00022619"/>
    </source>
</evidence>
<dbReference type="InterPro" id="IPR000422">
    <property type="entry name" value="DHBP_synthase_RibB"/>
</dbReference>
<dbReference type="GO" id="GO:0009231">
    <property type="term" value="P:riboflavin biosynthetic process"/>
    <property type="evidence" value="ECO:0007669"/>
    <property type="project" value="UniProtKB-UniRule"/>
</dbReference>
<dbReference type="FunFam" id="3.90.870.10:FF:000001">
    <property type="entry name" value="Riboflavin biosynthesis protein RibBA"/>
    <property type="match status" value="1"/>
</dbReference>
<keyword evidence="17" id="KW-0378">Hydrolase</keyword>
<dbReference type="InterPro" id="IPR017945">
    <property type="entry name" value="DHBP_synth_RibB-like_a/b_dom"/>
</dbReference>
<comment type="function">
    <text evidence="3 14 15">Catalyzes the conversion of D-ribulose 5-phosphate to formate and 3,4-dihydroxy-2-butanone 4-phosphate.</text>
</comment>
<gene>
    <name evidence="14" type="primary">ribB</name>
    <name evidence="17" type="ORF">L21SP2_0509</name>
</gene>
<dbReference type="HAMAP" id="MF_00180">
    <property type="entry name" value="RibB"/>
    <property type="match status" value="1"/>
</dbReference>
<feature type="binding site" evidence="14">
    <location>
        <begin position="25"/>
        <end position="26"/>
    </location>
    <ligand>
        <name>D-ribulose 5-phosphate</name>
        <dbReference type="ChEBI" id="CHEBI:58121"/>
    </ligand>
</feature>
<dbReference type="Pfam" id="PF00926">
    <property type="entry name" value="DHBP_synthase"/>
    <property type="match status" value="1"/>
</dbReference>
<evidence type="ECO:0000256" key="13">
    <source>
        <dbReference type="ARBA" id="ARBA00023239"/>
    </source>
</evidence>
<evidence type="ECO:0000256" key="3">
    <source>
        <dbReference type="ARBA" id="ARBA00002284"/>
    </source>
</evidence>
<evidence type="ECO:0000256" key="8">
    <source>
        <dbReference type="ARBA" id="ARBA00018836"/>
    </source>
</evidence>
<dbReference type="PATRIC" id="fig|1307761.3.peg.510"/>
<evidence type="ECO:0000256" key="10">
    <source>
        <dbReference type="ARBA" id="ARBA00022723"/>
    </source>
</evidence>
<evidence type="ECO:0000256" key="7">
    <source>
        <dbReference type="ARBA" id="ARBA00012153"/>
    </source>
</evidence>
<dbReference type="PANTHER" id="PTHR21327">
    <property type="entry name" value="GTP CYCLOHYDROLASE II-RELATED"/>
    <property type="match status" value="1"/>
</dbReference>
<keyword evidence="11 14" id="KW-0460">Magnesium</keyword>
<dbReference type="eggNOG" id="COG0108">
    <property type="taxonomic scope" value="Bacteria"/>
</dbReference>
<comment type="similarity">
    <text evidence="5">In the N-terminal section; belongs to the DHBP synthase family.</text>
</comment>
<feature type="binding site" evidence="14">
    <location>
        <position position="141"/>
    </location>
    <ligand>
        <name>Mg(2+)</name>
        <dbReference type="ChEBI" id="CHEBI:18420"/>
        <label>2</label>
    </ligand>
</feature>
<keyword evidence="9 14" id="KW-0686">Riboflavin biosynthesis</keyword>
<dbReference type="PANTHER" id="PTHR21327:SF18">
    <property type="entry name" value="3,4-DIHYDROXY-2-BUTANONE 4-PHOSPHATE SYNTHASE"/>
    <property type="match status" value="1"/>
</dbReference>
<dbReference type="RefSeq" id="WP_024266873.1">
    <property type="nucleotide sequence ID" value="NC_023035.1"/>
</dbReference>
<feature type="region of interest" description="Disordered" evidence="16">
    <location>
        <begin position="201"/>
        <end position="251"/>
    </location>
</feature>
<comment type="cofactor">
    <cofactor evidence="14 15">
        <name>Mg(2+)</name>
        <dbReference type="ChEBI" id="CHEBI:18420"/>
    </cofactor>
    <cofactor evidence="14 15">
        <name>Mn(2+)</name>
        <dbReference type="ChEBI" id="CHEBI:29035"/>
    </cofactor>
    <text evidence="14 15">Binds 2 divalent metal cations per subunit. Magnesium or manganese.</text>
</comment>
<evidence type="ECO:0000313" key="17">
    <source>
        <dbReference type="EMBL" id="AHC13941.1"/>
    </source>
</evidence>
<evidence type="ECO:0000256" key="1">
    <source>
        <dbReference type="ARBA" id="ARBA00000141"/>
    </source>
</evidence>
<evidence type="ECO:0000256" key="14">
    <source>
        <dbReference type="HAMAP-Rule" id="MF_00180"/>
    </source>
</evidence>
<dbReference type="EC" id="4.1.99.12" evidence="7 14"/>
<protein>
    <recommendedName>
        <fullName evidence="8 14">3,4-dihydroxy-2-butanone 4-phosphate synthase</fullName>
        <shortName evidence="14 15">DHBP synthase</shortName>
        <ecNumber evidence="7 14">4.1.99.12</ecNumber>
    </recommendedName>
</protein>
<dbReference type="GO" id="GO:0000287">
    <property type="term" value="F:magnesium ion binding"/>
    <property type="evidence" value="ECO:0007669"/>
    <property type="project" value="UniProtKB-UniRule"/>
</dbReference>
<dbReference type="Proteomes" id="UP000018680">
    <property type="component" value="Chromosome"/>
</dbReference>
<comment type="similarity">
    <text evidence="6">In the C-terminal section; belongs to the GTP cyclohydrolase II family.</text>
</comment>
<feature type="binding site" evidence="14">
    <location>
        <begin position="138"/>
        <end position="142"/>
    </location>
    <ligand>
        <name>D-ribulose 5-phosphate</name>
        <dbReference type="ChEBI" id="CHEBI:58121"/>
    </ligand>
</feature>
<keyword evidence="12 14" id="KW-0464">Manganese</keyword>